<dbReference type="Gene3D" id="1.20.120.530">
    <property type="entry name" value="GntR ligand-binding domain-like"/>
    <property type="match status" value="1"/>
</dbReference>
<sequence>MQGKSAAGWGDMQLDQSAPIGPQLHGILRARIVRNDLKPGAHISEAEVAKSYAISRQPVREAFIKLAEERLIEIRPQRSTVVRKIDCAAVLDIRFVREAIEADIVRLLATAPDTGLVARLRELIGYQRAIAVRSPSQFIAADEAFHEALADGAGKKSVWYLISGLKSQMDRVRYLSFEMFPHDRLIEQHAKIVDAIEAGDTAAAEQAIRRHLREVLSDLPDIMRAHPDAFTTPPPD</sequence>
<feature type="domain" description="HTH gntR-type" evidence="4">
    <location>
        <begin position="18"/>
        <end position="85"/>
    </location>
</feature>
<dbReference type="PANTHER" id="PTHR43537">
    <property type="entry name" value="TRANSCRIPTIONAL REGULATOR, GNTR FAMILY"/>
    <property type="match status" value="1"/>
</dbReference>
<keyword evidence="2" id="KW-0238">DNA-binding</keyword>
<dbReference type="InterPro" id="IPR008920">
    <property type="entry name" value="TF_FadR/GntR_C"/>
</dbReference>
<dbReference type="Proteomes" id="UP000198728">
    <property type="component" value="Unassembled WGS sequence"/>
</dbReference>
<evidence type="ECO:0000256" key="2">
    <source>
        <dbReference type="ARBA" id="ARBA00023125"/>
    </source>
</evidence>
<dbReference type="Pfam" id="PF00392">
    <property type="entry name" value="GntR"/>
    <property type="match status" value="1"/>
</dbReference>
<dbReference type="SUPFAM" id="SSF48008">
    <property type="entry name" value="GntR ligand-binding domain-like"/>
    <property type="match status" value="1"/>
</dbReference>
<dbReference type="AlphaFoldDB" id="A0A1I1IUM8"/>
<keyword evidence="6" id="KW-1185">Reference proteome</keyword>
<dbReference type="EMBL" id="FOLG01000004">
    <property type="protein sequence ID" value="SFC39954.1"/>
    <property type="molecule type" value="Genomic_DNA"/>
</dbReference>
<protein>
    <submittedName>
        <fullName evidence="5">Transcriptional regulator, GntR family</fullName>
    </submittedName>
</protein>
<dbReference type="PANTHER" id="PTHR43537:SF45">
    <property type="entry name" value="GNTR FAMILY REGULATORY PROTEIN"/>
    <property type="match status" value="1"/>
</dbReference>
<dbReference type="STRING" id="441112.SAMN04488094_104225"/>
<dbReference type="PROSITE" id="PS50949">
    <property type="entry name" value="HTH_GNTR"/>
    <property type="match status" value="1"/>
</dbReference>
<dbReference type="InterPro" id="IPR011711">
    <property type="entry name" value="GntR_C"/>
</dbReference>
<proteinExistence type="predicted"/>
<organism evidence="5 6">
    <name type="scientific">Tropicimonas isoalkanivorans</name>
    <dbReference type="NCBI Taxonomy" id="441112"/>
    <lineage>
        <taxon>Bacteria</taxon>
        <taxon>Pseudomonadati</taxon>
        <taxon>Pseudomonadota</taxon>
        <taxon>Alphaproteobacteria</taxon>
        <taxon>Rhodobacterales</taxon>
        <taxon>Roseobacteraceae</taxon>
        <taxon>Tropicimonas</taxon>
    </lineage>
</organism>
<dbReference type="InterPro" id="IPR000524">
    <property type="entry name" value="Tscrpt_reg_HTH_GntR"/>
</dbReference>
<dbReference type="Pfam" id="PF07729">
    <property type="entry name" value="FCD"/>
    <property type="match status" value="1"/>
</dbReference>
<name>A0A1I1IUM8_9RHOB</name>
<dbReference type="RefSeq" id="WP_093360538.1">
    <property type="nucleotide sequence ID" value="NZ_FOLG01000004.1"/>
</dbReference>
<keyword evidence="3" id="KW-0804">Transcription</keyword>
<dbReference type="SMART" id="SM00895">
    <property type="entry name" value="FCD"/>
    <property type="match status" value="1"/>
</dbReference>
<evidence type="ECO:0000256" key="3">
    <source>
        <dbReference type="ARBA" id="ARBA00023163"/>
    </source>
</evidence>
<dbReference type="SUPFAM" id="SSF46785">
    <property type="entry name" value="Winged helix' DNA-binding domain"/>
    <property type="match status" value="1"/>
</dbReference>
<dbReference type="OrthoDB" id="9788098at2"/>
<reference evidence="5 6" key="1">
    <citation type="submission" date="2016-10" db="EMBL/GenBank/DDBJ databases">
        <authorList>
            <person name="de Groot N.N."/>
        </authorList>
    </citation>
    <scope>NUCLEOTIDE SEQUENCE [LARGE SCALE GENOMIC DNA]</scope>
    <source>
        <strain evidence="5 6">DSM 19548</strain>
    </source>
</reference>
<dbReference type="Gene3D" id="1.10.10.10">
    <property type="entry name" value="Winged helix-like DNA-binding domain superfamily/Winged helix DNA-binding domain"/>
    <property type="match status" value="1"/>
</dbReference>
<dbReference type="GO" id="GO:0003677">
    <property type="term" value="F:DNA binding"/>
    <property type="evidence" value="ECO:0007669"/>
    <property type="project" value="UniProtKB-KW"/>
</dbReference>
<keyword evidence="1" id="KW-0805">Transcription regulation</keyword>
<evidence type="ECO:0000313" key="6">
    <source>
        <dbReference type="Proteomes" id="UP000198728"/>
    </source>
</evidence>
<accession>A0A1I1IUM8</accession>
<evidence type="ECO:0000256" key="1">
    <source>
        <dbReference type="ARBA" id="ARBA00023015"/>
    </source>
</evidence>
<evidence type="ECO:0000259" key="4">
    <source>
        <dbReference type="PROSITE" id="PS50949"/>
    </source>
</evidence>
<dbReference type="InterPro" id="IPR036388">
    <property type="entry name" value="WH-like_DNA-bd_sf"/>
</dbReference>
<gene>
    <name evidence="5" type="ORF">SAMN04488094_104225</name>
</gene>
<dbReference type="CDD" id="cd07377">
    <property type="entry name" value="WHTH_GntR"/>
    <property type="match status" value="1"/>
</dbReference>
<dbReference type="InterPro" id="IPR036390">
    <property type="entry name" value="WH_DNA-bd_sf"/>
</dbReference>
<dbReference type="SMART" id="SM00345">
    <property type="entry name" value="HTH_GNTR"/>
    <property type="match status" value="1"/>
</dbReference>
<dbReference type="GO" id="GO:0003700">
    <property type="term" value="F:DNA-binding transcription factor activity"/>
    <property type="evidence" value="ECO:0007669"/>
    <property type="project" value="InterPro"/>
</dbReference>
<evidence type="ECO:0000313" key="5">
    <source>
        <dbReference type="EMBL" id="SFC39954.1"/>
    </source>
</evidence>